<dbReference type="EMBL" id="MLJW01000013">
    <property type="protein sequence ID" value="OIR14019.1"/>
    <property type="molecule type" value="Genomic_DNA"/>
</dbReference>
<dbReference type="GO" id="GO:0016226">
    <property type="term" value="P:iron-sulfur cluster assembly"/>
    <property type="evidence" value="ECO:0007669"/>
    <property type="project" value="TreeGrafter"/>
</dbReference>
<accession>A0A1J5T1F8</accession>
<dbReference type="AlphaFoldDB" id="A0A1J5T1F8"/>
<comment type="caution">
    <text evidence="2">The sequence shown here is derived from an EMBL/GenBank/DDBJ whole genome shotgun (WGS) entry which is preliminary data.</text>
</comment>
<dbReference type="InterPro" id="IPR017703">
    <property type="entry name" value="YgfZ/GCV_T_CS"/>
</dbReference>
<dbReference type="InterPro" id="IPR045179">
    <property type="entry name" value="YgfZ/GcvT"/>
</dbReference>
<dbReference type="NCBIfam" id="TIGR03317">
    <property type="entry name" value="ygfZ_signature"/>
    <property type="match status" value="1"/>
</dbReference>
<dbReference type="InterPro" id="IPR029043">
    <property type="entry name" value="GcvT/YgfZ_C"/>
</dbReference>
<dbReference type="Gene3D" id="3.30.70.1400">
    <property type="entry name" value="Aminomethyltransferase beta-barrel domains"/>
    <property type="match status" value="1"/>
</dbReference>
<dbReference type="PIRSF" id="PIRSF006487">
    <property type="entry name" value="GcvT"/>
    <property type="match status" value="1"/>
</dbReference>
<dbReference type="Gene3D" id="3.30.70.1630">
    <property type="match status" value="1"/>
</dbReference>
<name>A0A1J5T1F8_9ZZZZ</name>
<dbReference type="Pfam" id="PF01571">
    <property type="entry name" value="GCV_T"/>
    <property type="match status" value="1"/>
</dbReference>
<organism evidence="2">
    <name type="scientific">mine drainage metagenome</name>
    <dbReference type="NCBI Taxonomy" id="410659"/>
    <lineage>
        <taxon>unclassified sequences</taxon>
        <taxon>metagenomes</taxon>
        <taxon>ecological metagenomes</taxon>
    </lineage>
</organism>
<evidence type="ECO:0000259" key="1">
    <source>
        <dbReference type="Pfam" id="PF01571"/>
    </source>
</evidence>
<feature type="domain" description="GCVT N-terminal" evidence="1">
    <location>
        <begin position="28"/>
        <end position="237"/>
    </location>
</feature>
<reference evidence="2" key="1">
    <citation type="submission" date="2016-10" db="EMBL/GenBank/DDBJ databases">
        <title>Sequence of Gallionella enrichment culture.</title>
        <authorList>
            <person name="Poehlein A."/>
            <person name="Muehling M."/>
            <person name="Daniel R."/>
        </authorList>
    </citation>
    <scope>NUCLEOTIDE SEQUENCE</scope>
</reference>
<dbReference type="SUPFAM" id="SSF103025">
    <property type="entry name" value="Folate-binding domain"/>
    <property type="match status" value="1"/>
</dbReference>
<gene>
    <name evidence="2" type="primary">ygfZ_1</name>
    <name evidence="2" type="ORF">GALL_51560</name>
</gene>
<sequence length="343" mass="37435">MNQEWQTFLTTQGAQIRDGVVQHFGDAPAERVATRDGTVLCDLSQFGVIKVYGEEAQGFLHNLLSSDVKALSPQQAQYSSFNTAKGRALATFLIWRSGAEYFLQLPRELLAPIQKKLSMYVLRSKVKIENASVSIVCLGASGADAAAPLLQLFPALPEGPLDIVQHDDASLIRLGADRFQINTTPQHAPALWQQLSSKARPAGSPCWDWLDIRAGIPVILPQTQEQFVPQMANLDLIGAVNFKKGCYPGQEIVARMQYLGKNKRRMYLAHVFSETSPQAGDELFSMEMEGQSCGMVVNAQAAPGGGHDLLAVIQIASHDAFPVHLGSLTGARLQFQPLPYPLP</sequence>
<evidence type="ECO:0000313" key="2">
    <source>
        <dbReference type="EMBL" id="OIR14019.1"/>
    </source>
</evidence>
<proteinExistence type="predicted"/>
<protein>
    <submittedName>
        <fullName evidence="2">tRNA-modifying protein YgfZ</fullName>
    </submittedName>
</protein>
<dbReference type="PANTHER" id="PTHR22602:SF0">
    <property type="entry name" value="TRANSFERASE CAF17, MITOCHONDRIAL-RELATED"/>
    <property type="match status" value="1"/>
</dbReference>
<dbReference type="InterPro" id="IPR006222">
    <property type="entry name" value="GCVT_N"/>
</dbReference>
<dbReference type="SUPFAM" id="SSF101790">
    <property type="entry name" value="Aminomethyltransferase beta-barrel domain"/>
    <property type="match status" value="1"/>
</dbReference>
<dbReference type="PANTHER" id="PTHR22602">
    <property type="entry name" value="TRANSFERASE CAF17, MITOCHONDRIAL-RELATED"/>
    <property type="match status" value="1"/>
</dbReference>
<dbReference type="Gene3D" id="2.40.30.160">
    <property type="match status" value="1"/>
</dbReference>